<dbReference type="Gene3D" id="1.10.238.220">
    <property type="match status" value="1"/>
</dbReference>
<feature type="compositionally biased region" description="Polar residues" evidence="4">
    <location>
        <begin position="479"/>
        <end position="492"/>
    </location>
</feature>
<feature type="region of interest" description="Disordered" evidence="4">
    <location>
        <begin position="384"/>
        <end position="434"/>
    </location>
</feature>
<dbReference type="AlphaFoldDB" id="A0A8D9BXR4"/>
<sequence length="935" mass="103966">MVVMTTTANQQFSQSPSSNNEEDIAAIAKQISDHAEAIYQTWKSRGLAPTEILNHCHSNLNKVDVETSPGGGQGKAIEKSLGQSQSPTQPVMELLSTTPNNNLEQLVSQFVSEDKARLARQQKIYSPKPFTSTIQYALQKFEKKSNVAPPTGNIISSPLKPQSVTSPNHHSADSLESDYALGNSTWPLKHQQHHVHPGTDSVDNASPHSTTTTSSKYYTLPNNHVPFRNETPQQIKLKSPSSPSQSKEIPITIVREDGTSGAPTKVNNKPAIISPKPVLDASVYTNSNMSRRANNLQNTARSKSTTSNTPSNKLTENKELKTSLEYLDEVTREEERLINALKTGMVIENNSDGVSVTNPSLLGKTRGPCGAPASSAVNTIPINRLDANARSSTPSSVGRTTRTMETASRRSSESSASRAASNASGTSSSLLSSPIRPFLTRGSVAERVLLFEKCPTELILEKRPKRNSLSGDLHSRIQTYAKDSSSPYSNGDRSGGGPPPHTTLQRHTKANRNQLIPRFHYPFGKPASARDVDRILDQVRGVFASLGVKGQATKLEFGAVTKACDLPLYWKAPLFTACGGDKLGFVELNAFLEYLKDLFATCHDQAAKFMRILSRGGGGGGPGAGAPYLVASDLMGLVQDVVDSHPGLTFLHQATEFHSRYVHTVISRIFYCVNTSWSGRISPAELRRSDLLRVISVLEHETDINQVTQYFSYEHFYVIYCKFWELDTDHDLIIDSSDLARHSDHALSSRMIDRIFSGTVTRSKHVMTYTEFVWFLLAEEDKAHPRAIEYWFRCMDLDGDGYLSMYELEYFYDEQLQRMDAIGIECLPFEDCLCQMLDMIKPEVPGKISLQDLKRCKMTRIFFDTFFNLEKYLDHEQRDPFASQRDDDSEMSDWDRFASEEYDMLVVEEGGNEAQGEKFIGNFWEKVIGNVLCSA</sequence>
<dbReference type="PROSITE" id="PS50222">
    <property type="entry name" value="EF_HAND_2"/>
    <property type="match status" value="1"/>
</dbReference>
<organism evidence="6">
    <name type="scientific">Cacopsylla melanoneura</name>
    <dbReference type="NCBI Taxonomy" id="428564"/>
    <lineage>
        <taxon>Eukaryota</taxon>
        <taxon>Metazoa</taxon>
        <taxon>Ecdysozoa</taxon>
        <taxon>Arthropoda</taxon>
        <taxon>Hexapoda</taxon>
        <taxon>Insecta</taxon>
        <taxon>Pterygota</taxon>
        <taxon>Neoptera</taxon>
        <taxon>Paraneoptera</taxon>
        <taxon>Hemiptera</taxon>
        <taxon>Sternorrhyncha</taxon>
        <taxon>Psylloidea</taxon>
        <taxon>Psyllidae</taxon>
        <taxon>Psyllinae</taxon>
        <taxon>Cacopsylla</taxon>
    </lineage>
</organism>
<feature type="compositionally biased region" description="Low complexity" evidence="4">
    <location>
        <begin position="302"/>
        <end position="314"/>
    </location>
</feature>
<evidence type="ECO:0000256" key="1">
    <source>
        <dbReference type="ARBA" id="ARBA00022723"/>
    </source>
</evidence>
<feature type="compositionally biased region" description="Polar residues" evidence="4">
    <location>
        <begin position="292"/>
        <end position="301"/>
    </location>
</feature>
<feature type="region of interest" description="Disordered" evidence="4">
    <location>
        <begin position="66"/>
        <end position="87"/>
    </location>
</feature>
<dbReference type="Pfam" id="PF21161">
    <property type="entry name" value="P2R3B_EF-hand"/>
    <property type="match status" value="1"/>
</dbReference>
<dbReference type="Gene3D" id="1.10.238.10">
    <property type="entry name" value="EF-hand"/>
    <property type="match status" value="1"/>
</dbReference>
<feature type="compositionally biased region" description="Polar residues" evidence="4">
    <location>
        <begin position="389"/>
        <end position="398"/>
    </location>
</feature>
<keyword evidence="1" id="KW-0479">Metal-binding</keyword>
<dbReference type="InterPro" id="IPR041534">
    <property type="entry name" value="EF-hand_13"/>
</dbReference>
<dbReference type="InterPro" id="IPR011992">
    <property type="entry name" value="EF-hand-dom_pair"/>
</dbReference>
<evidence type="ECO:0000256" key="4">
    <source>
        <dbReference type="SAM" id="MobiDB-lite"/>
    </source>
</evidence>
<dbReference type="FunFam" id="1.10.238.220:FF:000001">
    <property type="entry name" value="Serine/threonine-protein phosphatase 2A regulatory subunit B'' subunit alpha"/>
    <property type="match status" value="1"/>
</dbReference>
<dbReference type="Pfam" id="PF13499">
    <property type="entry name" value="EF-hand_7"/>
    <property type="match status" value="1"/>
</dbReference>
<proteinExistence type="predicted"/>
<evidence type="ECO:0000256" key="2">
    <source>
        <dbReference type="ARBA" id="ARBA00022837"/>
    </source>
</evidence>
<feature type="region of interest" description="Disordered" evidence="4">
    <location>
        <begin position="190"/>
        <end position="228"/>
    </location>
</feature>
<feature type="domain" description="EF-hand" evidence="5">
    <location>
        <begin position="783"/>
        <end position="818"/>
    </location>
</feature>
<comment type="function">
    <text evidence="3">The B regulatory subunit might modulate substrate selectivity and catalytic activity, and might also direct the localization of the catalytic enzyme to a particular subcellular compartment.</text>
</comment>
<dbReference type="GO" id="GO:0000159">
    <property type="term" value="C:protein phosphatase type 2A complex"/>
    <property type="evidence" value="ECO:0007669"/>
    <property type="project" value="TreeGrafter"/>
</dbReference>
<dbReference type="GO" id="GO:0005509">
    <property type="term" value="F:calcium ion binding"/>
    <property type="evidence" value="ECO:0007669"/>
    <property type="project" value="InterPro"/>
</dbReference>
<evidence type="ECO:0000256" key="3">
    <source>
        <dbReference type="ARBA" id="ARBA00093310"/>
    </source>
</evidence>
<dbReference type="InterPro" id="IPR002048">
    <property type="entry name" value="EF_hand_dom"/>
</dbReference>
<feature type="region of interest" description="Disordered" evidence="4">
    <location>
        <begin position="479"/>
        <end position="505"/>
    </location>
</feature>
<dbReference type="FunFam" id="1.10.238.230:FF:000001">
    <property type="entry name" value="Serine/threonine-protein phosphatase 2A regulatory subunit B'' subunit beta"/>
    <property type="match status" value="1"/>
</dbReference>
<dbReference type="FunFam" id="1.10.238.10:FF:000628">
    <property type="entry name" value="Serine/threonine-protein phosphatase 2A regulatory subunit B'' subunit beta"/>
    <property type="match status" value="1"/>
</dbReference>
<dbReference type="PANTHER" id="PTHR14095:SF0">
    <property type="entry name" value="MIP22305P"/>
    <property type="match status" value="1"/>
</dbReference>
<dbReference type="InterPro" id="IPR048855">
    <property type="entry name" value="P2R3A_B_D_EF-hand"/>
</dbReference>
<feature type="region of interest" description="Disordered" evidence="4">
    <location>
        <begin position="292"/>
        <end position="319"/>
    </location>
</feature>
<evidence type="ECO:0000313" key="6">
    <source>
        <dbReference type="EMBL" id="CAG6790997.1"/>
    </source>
</evidence>
<dbReference type="SUPFAM" id="SSF47473">
    <property type="entry name" value="EF-hand"/>
    <property type="match status" value="2"/>
</dbReference>
<feature type="compositionally biased region" description="Polar residues" evidence="4">
    <location>
        <begin position="153"/>
        <end position="169"/>
    </location>
</feature>
<evidence type="ECO:0000259" key="5">
    <source>
        <dbReference type="PROSITE" id="PS50222"/>
    </source>
</evidence>
<dbReference type="InterPro" id="IPR018247">
    <property type="entry name" value="EF_Hand_1_Ca_BS"/>
</dbReference>
<protein>
    <submittedName>
        <fullName evidence="6">Serine/threonine-protein phosphatase 2A regulatory subunit B'' subunit beta</fullName>
    </submittedName>
</protein>
<dbReference type="GO" id="GO:0019888">
    <property type="term" value="F:protein phosphatase regulator activity"/>
    <property type="evidence" value="ECO:0007669"/>
    <property type="project" value="TreeGrafter"/>
</dbReference>
<reference evidence="6" key="1">
    <citation type="submission" date="2021-05" db="EMBL/GenBank/DDBJ databases">
        <authorList>
            <person name="Alioto T."/>
            <person name="Alioto T."/>
            <person name="Gomez Garrido J."/>
        </authorList>
    </citation>
    <scope>NUCLEOTIDE SEQUENCE</scope>
</reference>
<dbReference type="PANTHER" id="PTHR14095">
    <property type="entry name" value="PHOSPHATASE 2A REGULATORY SUBUNIT-RELATED"/>
    <property type="match status" value="1"/>
</dbReference>
<accession>A0A8D9BXR4</accession>
<feature type="region of interest" description="Disordered" evidence="4">
    <location>
        <begin position="146"/>
        <end position="176"/>
    </location>
</feature>
<dbReference type="Gene3D" id="1.10.238.230">
    <property type="match status" value="1"/>
</dbReference>
<feature type="compositionally biased region" description="Low complexity" evidence="4">
    <location>
        <begin position="413"/>
        <end position="433"/>
    </location>
</feature>
<keyword evidence="2" id="KW-0106">Calcium</keyword>
<dbReference type="Pfam" id="PF17958">
    <property type="entry name" value="EF-hand_13"/>
    <property type="match status" value="1"/>
</dbReference>
<dbReference type="PROSITE" id="PS00018">
    <property type="entry name" value="EF_HAND_1"/>
    <property type="match status" value="1"/>
</dbReference>
<name>A0A8D9BXR4_9HEMI</name>
<dbReference type="EMBL" id="HBUF01673872">
    <property type="protein sequence ID" value="CAG6790997.1"/>
    <property type="molecule type" value="Transcribed_RNA"/>
</dbReference>